<evidence type="ECO:0000256" key="2">
    <source>
        <dbReference type="ARBA" id="ARBA00022729"/>
    </source>
</evidence>
<dbReference type="PANTHER" id="PTHR30332">
    <property type="entry name" value="PROBABLE GENERAL SECRETION PATHWAY PROTEIN D"/>
    <property type="match status" value="1"/>
</dbReference>
<evidence type="ECO:0000256" key="1">
    <source>
        <dbReference type="ARBA" id="ARBA00004370"/>
    </source>
</evidence>
<dbReference type="Pfam" id="PF03958">
    <property type="entry name" value="Secretin_N"/>
    <property type="match status" value="1"/>
</dbReference>
<dbReference type="EMBL" id="JADJEV010000003">
    <property type="protein sequence ID" value="MBK6972636.1"/>
    <property type="molecule type" value="Genomic_DNA"/>
</dbReference>
<evidence type="ECO:0000256" key="3">
    <source>
        <dbReference type="ARBA" id="ARBA00023136"/>
    </source>
</evidence>
<gene>
    <name evidence="9" type="ORF">IPH26_06665</name>
</gene>
<evidence type="ECO:0000256" key="5">
    <source>
        <dbReference type="RuleBase" id="RU004004"/>
    </source>
</evidence>
<dbReference type="AlphaFoldDB" id="A0A9D7E2I0"/>
<name>A0A9D7E2I0_9PROT</name>
<protein>
    <recommendedName>
        <fullName evidence="11">Secretin/TonB short N-terminal domain-containing protein</fullName>
    </recommendedName>
</protein>
<keyword evidence="5" id="KW-0813">Transport</keyword>
<feature type="domain" description="NolW-like" evidence="8">
    <location>
        <begin position="125"/>
        <end position="185"/>
    </location>
</feature>
<dbReference type="Gene3D" id="3.30.1370.130">
    <property type="match status" value="1"/>
</dbReference>
<evidence type="ECO:0000313" key="9">
    <source>
        <dbReference type="EMBL" id="MBK6972636.1"/>
    </source>
</evidence>
<sequence length="454" mass="49055">MKQCPIRLVLATALAATLYSAVPSIAQTPEAEYGRPGEPVSMSFRDASLHEVFDLLSRRERVNILLGKGVTGTVSVSLYNVDVRKAIHTIAEAAGYVVEVRNGDYVILDRKESGLDVANGNTQIRSFKVQYSNPKQVAEILTKHLSRYGKITPLAERNQLVVEDLPDFLERLQRLLAEIDVEPKQILIEAKILEISLDKSEVFGIDWSKIFSADGRNRVGTTGLAPRNVAGLFFNLVNKNLEIFLSALSSKGRVHTLSTPKLLALENQEASTVIGDQVGYKVTTTINQVTTESIQFLETGVILKVTPSVDQQGRVMLRIHPEVSSASITGGIPSKKSTEVTTQLLCEDGQSIFIGGLIKNTSGKRRTGVPVLGDVPGLGYLFSSTEESGGTTETVVVITPHIIKGASDTISAAQLKQMDSVGQAAAQNGLTLERTLSLPAAEPQDSGWPGLFGY</sequence>
<dbReference type="InterPro" id="IPR001775">
    <property type="entry name" value="GspD/PilQ"/>
</dbReference>
<comment type="caution">
    <text evidence="9">The sequence shown here is derived from an EMBL/GenBank/DDBJ whole genome shotgun (WGS) entry which is preliminary data.</text>
</comment>
<feature type="domain" description="Type II/III secretion system secretin-like" evidence="7">
    <location>
        <begin position="247"/>
        <end position="404"/>
    </location>
</feature>
<dbReference type="Pfam" id="PF00263">
    <property type="entry name" value="Secretin"/>
    <property type="match status" value="1"/>
</dbReference>
<evidence type="ECO:0000259" key="7">
    <source>
        <dbReference type="Pfam" id="PF00263"/>
    </source>
</evidence>
<dbReference type="PANTHER" id="PTHR30332:SF24">
    <property type="entry name" value="SECRETIN GSPD-RELATED"/>
    <property type="match status" value="1"/>
</dbReference>
<feature type="chain" id="PRO_5039286229" description="Secretin/TonB short N-terminal domain-containing protein" evidence="6">
    <location>
        <begin position="27"/>
        <end position="454"/>
    </location>
</feature>
<dbReference type="PRINTS" id="PR00811">
    <property type="entry name" value="BCTERIALGSPD"/>
</dbReference>
<dbReference type="GO" id="GO:0009279">
    <property type="term" value="C:cell outer membrane"/>
    <property type="evidence" value="ECO:0007669"/>
    <property type="project" value="UniProtKB-SubCell"/>
</dbReference>
<proteinExistence type="inferred from homology"/>
<keyword evidence="3" id="KW-0472">Membrane</keyword>
<reference evidence="9" key="1">
    <citation type="submission" date="2020-10" db="EMBL/GenBank/DDBJ databases">
        <title>Connecting structure to function with the recovery of over 1000 high-quality activated sludge metagenome-assembled genomes encoding full-length rRNA genes using long-read sequencing.</title>
        <authorList>
            <person name="Singleton C.M."/>
            <person name="Petriglieri F."/>
            <person name="Kristensen J.M."/>
            <person name="Kirkegaard R.H."/>
            <person name="Michaelsen T.Y."/>
            <person name="Andersen M.H."/>
            <person name="Karst S.M."/>
            <person name="Dueholm M.S."/>
            <person name="Nielsen P.H."/>
            <person name="Albertsen M."/>
        </authorList>
    </citation>
    <scope>NUCLEOTIDE SEQUENCE</scope>
    <source>
        <strain evidence="9">Bjer_18-Q3-R1-45_BAT3C.347</strain>
    </source>
</reference>
<dbReference type="GO" id="GO:0009306">
    <property type="term" value="P:protein secretion"/>
    <property type="evidence" value="ECO:0007669"/>
    <property type="project" value="InterPro"/>
</dbReference>
<feature type="signal peptide" evidence="6">
    <location>
        <begin position="1"/>
        <end position="26"/>
    </location>
</feature>
<evidence type="ECO:0000313" key="10">
    <source>
        <dbReference type="Proteomes" id="UP000807785"/>
    </source>
</evidence>
<dbReference type="InterPro" id="IPR038591">
    <property type="entry name" value="NolW-like_sf"/>
</dbReference>
<evidence type="ECO:0000256" key="6">
    <source>
        <dbReference type="SAM" id="SignalP"/>
    </source>
</evidence>
<keyword evidence="2 6" id="KW-0732">Signal</keyword>
<comment type="subcellular location">
    <subcellularLocation>
        <location evidence="5">Cell outer membrane</location>
    </subcellularLocation>
    <subcellularLocation>
        <location evidence="1">Membrane</location>
    </subcellularLocation>
</comment>
<dbReference type="Gene3D" id="3.30.1370.120">
    <property type="match status" value="1"/>
</dbReference>
<dbReference type="GO" id="GO:0015627">
    <property type="term" value="C:type II protein secretion system complex"/>
    <property type="evidence" value="ECO:0007669"/>
    <property type="project" value="TreeGrafter"/>
</dbReference>
<comment type="similarity">
    <text evidence="4">Belongs to the bacterial secretin family.</text>
</comment>
<dbReference type="InterPro" id="IPR050810">
    <property type="entry name" value="Bact_Secretion_Sys_Channel"/>
</dbReference>
<accession>A0A9D7E2I0</accession>
<evidence type="ECO:0008006" key="11">
    <source>
        <dbReference type="Google" id="ProtNLM"/>
    </source>
</evidence>
<evidence type="ECO:0000256" key="4">
    <source>
        <dbReference type="RuleBase" id="RU004003"/>
    </source>
</evidence>
<dbReference type="InterPro" id="IPR004846">
    <property type="entry name" value="T2SS/T3SS_dom"/>
</dbReference>
<evidence type="ECO:0000259" key="8">
    <source>
        <dbReference type="Pfam" id="PF03958"/>
    </source>
</evidence>
<dbReference type="Proteomes" id="UP000807785">
    <property type="component" value="Unassembled WGS sequence"/>
</dbReference>
<organism evidence="9 10">
    <name type="scientific">Candidatus Methylophosphatis roskildensis</name>
    <dbReference type="NCBI Taxonomy" id="2899263"/>
    <lineage>
        <taxon>Bacteria</taxon>
        <taxon>Pseudomonadati</taxon>
        <taxon>Pseudomonadota</taxon>
        <taxon>Betaproteobacteria</taxon>
        <taxon>Nitrosomonadales</taxon>
        <taxon>Sterolibacteriaceae</taxon>
        <taxon>Candidatus Methylophosphatis</taxon>
    </lineage>
</organism>
<dbReference type="InterPro" id="IPR005644">
    <property type="entry name" value="NolW-like"/>
</dbReference>